<gene>
    <name evidence="3" type="ORF">I206_05166</name>
    <name evidence="4" type="ORF">I206_107290</name>
</gene>
<dbReference type="KEGG" id="kpin:30173535"/>
<feature type="transmembrane region" description="Helical" evidence="2">
    <location>
        <begin position="25"/>
        <end position="47"/>
    </location>
</feature>
<dbReference type="STRING" id="1296096.A0A1B9HYM4"/>
<organism evidence="3">
    <name type="scientific">Kwoniella pini CBS 10737</name>
    <dbReference type="NCBI Taxonomy" id="1296096"/>
    <lineage>
        <taxon>Eukaryota</taxon>
        <taxon>Fungi</taxon>
        <taxon>Dikarya</taxon>
        <taxon>Basidiomycota</taxon>
        <taxon>Agaricomycotina</taxon>
        <taxon>Tremellomycetes</taxon>
        <taxon>Tremellales</taxon>
        <taxon>Cryptococcaceae</taxon>
        <taxon>Kwoniella</taxon>
    </lineage>
</organism>
<dbReference type="AlphaFoldDB" id="A0A1B9HYM4"/>
<protein>
    <recommendedName>
        <fullName evidence="6">Transmembrane protein</fullName>
    </recommendedName>
</protein>
<keyword evidence="2" id="KW-0812">Transmembrane</keyword>
<reference evidence="3" key="3">
    <citation type="submission" date="2016-07" db="EMBL/GenBank/DDBJ databases">
        <title>Evolution of pathogenesis and genome organization in the Tremellales.</title>
        <authorList>
            <person name="Cuomo C."/>
            <person name="Litvintseva A."/>
            <person name="Heitman J."/>
            <person name="Chen Y."/>
            <person name="Sun S."/>
            <person name="Springer D."/>
            <person name="Dromer F."/>
            <person name="Young S."/>
            <person name="Zeng Q."/>
            <person name="Chapman S."/>
            <person name="Gujja S."/>
            <person name="Saif S."/>
            <person name="Birren B."/>
        </authorList>
    </citation>
    <scope>NUCLEOTIDE SEQUENCE</scope>
    <source>
        <strain evidence="3">CBS 10737</strain>
    </source>
</reference>
<proteinExistence type="predicted"/>
<dbReference type="RefSeq" id="XP_019009608.1">
    <property type="nucleotide sequence ID" value="XM_019156890.1"/>
</dbReference>
<evidence type="ECO:0000256" key="1">
    <source>
        <dbReference type="SAM" id="MobiDB-lite"/>
    </source>
</evidence>
<dbReference type="GeneID" id="30173535"/>
<evidence type="ECO:0000313" key="4">
    <source>
        <dbReference type="EMBL" id="WWC73323.1"/>
    </source>
</evidence>
<evidence type="ECO:0000313" key="3">
    <source>
        <dbReference type="EMBL" id="OCF48389.1"/>
    </source>
</evidence>
<sequence>MSNRFNSKWQFLDYNQTQVVPYPPIFHLLSVILAFLAFAIIALWAAATVGYEPSTIFDTDINRTDDKHWFTTFIPRKIIESEKGKLCESAMFPTGSSLMTNAQFPSYTYTIIRYNRDPLYRLAVAEYRGSNLSVCAIDTLKITVKMVSGVVGIAAEVQCPEPWPAQLYTSINLDPGEIWAKTNLQDLALDLLSRLKVIFDSGQYTNNTTKGKWTMLNLILRDMTLNALEEDPNHRLQTVPPLTLNAMRLSNAEDSTWNGTSSASGAYYGRPPEIYNDFVIPLTNFIQVFISSIYSDLGIREGNIYANLTTLNQLINAKDNVANTSILGPKDLINTKELLSNIPINPYSSYSDLSIIRNNASVATAYLCHVTKLKSPADWIDSVAGLTLSIWGGLWTTYMLVVSYLSSRKAERMTDQTSISNDQGQMDKRTAFQSTSKSDTIDAVPLLLLRTEIPHPNSG</sequence>
<evidence type="ECO:0000256" key="2">
    <source>
        <dbReference type="SAM" id="Phobius"/>
    </source>
</evidence>
<reference evidence="3" key="1">
    <citation type="submission" date="2013-07" db="EMBL/GenBank/DDBJ databases">
        <title>The Genome Sequence of Cryptococcus pinus CBS10737.</title>
        <authorList>
            <consortium name="The Broad Institute Genome Sequencing Platform"/>
            <person name="Cuomo C."/>
            <person name="Litvintseva A."/>
            <person name="Chen Y."/>
            <person name="Heitman J."/>
            <person name="Sun S."/>
            <person name="Springer D."/>
            <person name="Dromer F."/>
            <person name="Young S.K."/>
            <person name="Zeng Q."/>
            <person name="Gargeya S."/>
            <person name="Fitzgerald M."/>
            <person name="Abouelleil A."/>
            <person name="Alvarado L."/>
            <person name="Berlin A.M."/>
            <person name="Chapman S.B."/>
            <person name="Dewar J."/>
            <person name="Goldberg J."/>
            <person name="Griggs A."/>
            <person name="Gujja S."/>
            <person name="Hansen M."/>
            <person name="Howarth C."/>
            <person name="Imamovic A."/>
            <person name="Larimer J."/>
            <person name="McCowan C."/>
            <person name="Murphy C."/>
            <person name="Pearson M."/>
            <person name="Priest M."/>
            <person name="Roberts A."/>
            <person name="Saif S."/>
            <person name="Shea T."/>
            <person name="Sykes S."/>
            <person name="Wortman J."/>
            <person name="Nusbaum C."/>
            <person name="Birren B."/>
        </authorList>
    </citation>
    <scope>NUCLEOTIDE SEQUENCE [LARGE SCALE GENOMIC DNA]</scope>
    <source>
        <strain evidence="3">CBS 10737</strain>
    </source>
</reference>
<keyword evidence="5" id="KW-1185">Reference proteome</keyword>
<feature type="transmembrane region" description="Helical" evidence="2">
    <location>
        <begin position="383"/>
        <end position="405"/>
    </location>
</feature>
<feature type="compositionally biased region" description="Polar residues" evidence="1">
    <location>
        <begin position="415"/>
        <end position="424"/>
    </location>
</feature>
<name>A0A1B9HYM4_9TREE</name>
<dbReference type="OrthoDB" id="2564485at2759"/>
<dbReference type="EMBL" id="KI894013">
    <property type="protein sequence ID" value="OCF48389.1"/>
    <property type="molecule type" value="Genomic_DNA"/>
</dbReference>
<keyword evidence="2" id="KW-0472">Membrane</keyword>
<dbReference type="EMBL" id="CP144528">
    <property type="protein sequence ID" value="WWC73323.1"/>
    <property type="molecule type" value="Genomic_DNA"/>
</dbReference>
<evidence type="ECO:0000313" key="5">
    <source>
        <dbReference type="Proteomes" id="UP000094020"/>
    </source>
</evidence>
<keyword evidence="2" id="KW-1133">Transmembrane helix</keyword>
<reference evidence="4" key="4">
    <citation type="submission" date="2024-02" db="EMBL/GenBank/DDBJ databases">
        <title>Comparative genomics of Cryptococcus and Kwoniella reveals pathogenesis evolution and contrasting modes of karyotype evolution via chromosome fusion or intercentromeric recombination.</title>
        <authorList>
            <person name="Coelho M.A."/>
            <person name="David-Palma M."/>
            <person name="Shea T."/>
            <person name="Bowers K."/>
            <person name="McGinley-Smith S."/>
            <person name="Mohammad A.W."/>
            <person name="Gnirke A."/>
            <person name="Yurkov A.M."/>
            <person name="Nowrousian M."/>
            <person name="Sun S."/>
            <person name="Cuomo C.A."/>
            <person name="Heitman J."/>
        </authorList>
    </citation>
    <scope>NUCLEOTIDE SEQUENCE</scope>
    <source>
        <strain evidence="4">CBS 10737</strain>
    </source>
</reference>
<dbReference type="Proteomes" id="UP000094020">
    <property type="component" value="Chromosome 10"/>
</dbReference>
<accession>A0A1B9HYM4</accession>
<evidence type="ECO:0008006" key="6">
    <source>
        <dbReference type="Google" id="ProtNLM"/>
    </source>
</evidence>
<feature type="region of interest" description="Disordered" evidence="1">
    <location>
        <begin position="413"/>
        <end position="437"/>
    </location>
</feature>
<reference evidence="4" key="2">
    <citation type="submission" date="2013-07" db="EMBL/GenBank/DDBJ databases">
        <authorList>
            <consortium name="The Broad Institute Genome Sequencing Platform"/>
            <person name="Cuomo C."/>
            <person name="Litvintseva A."/>
            <person name="Chen Y."/>
            <person name="Heitman J."/>
            <person name="Sun S."/>
            <person name="Springer D."/>
            <person name="Dromer F."/>
            <person name="Young S.K."/>
            <person name="Zeng Q."/>
            <person name="Gargeya S."/>
            <person name="Fitzgerald M."/>
            <person name="Abouelleil A."/>
            <person name="Alvarado L."/>
            <person name="Berlin A.M."/>
            <person name="Chapman S.B."/>
            <person name="Dewar J."/>
            <person name="Goldberg J."/>
            <person name="Griggs A."/>
            <person name="Gujja S."/>
            <person name="Hansen M."/>
            <person name="Howarth C."/>
            <person name="Imamovic A."/>
            <person name="Larimer J."/>
            <person name="McCowan C."/>
            <person name="Murphy C."/>
            <person name="Pearson M."/>
            <person name="Priest M."/>
            <person name="Roberts A."/>
            <person name="Saif S."/>
            <person name="Shea T."/>
            <person name="Sykes S."/>
            <person name="Wortman J."/>
            <person name="Nusbaum C."/>
            <person name="Birren B."/>
        </authorList>
    </citation>
    <scope>NUCLEOTIDE SEQUENCE</scope>
    <source>
        <strain evidence="4">CBS 10737</strain>
    </source>
</reference>